<organism evidence="2 3">
    <name type="scientific">Svornostia abyssi</name>
    <dbReference type="NCBI Taxonomy" id="2898438"/>
    <lineage>
        <taxon>Bacteria</taxon>
        <taxon>Bacillati</taxon>
        <taxon>Actinomycetota</taxon>
        <taxon>Thermoleophilia</taxon>
        <taxon>Solirubrobacterales</taxon>
        <taxon>Baekduiaceae</taxon>
        <taxon>Svornostia</taxon>
    </lineage>
</organism>
<dbReference type="PROSITE" id="PS50271">
    <property type="entry name" value="ZF_UBP"/>
    <property type="match status" value="1"/>
</dbReference>
<dbReference type="InterPro" id="IPR013083">
    <property type="entry name" value="Znf_RING/FYVE/PHD"/>
</dbReference>
<dbReference type="Gene3D" id="3.30.40.10">
    <property type="entry name" value="Zinc/RING finger domain, C3HC4 (zinc finger)"/>
    <property type="match status" value="1"/>
</dbReference>
<dbReference type="SUPFAM" id="SSF57850">
    <property type="entry name" value="RING/U-box"/>
    <property type="match status" value="1"/>
</dbReference>
<feature type="domain" description="UBP-type" evidence="1">
    <location>
        <begin position="3"/>
        <end position="92"/>
    </location>
</feature>
<dbReference type="InterPro" id="IPR001607">
    <property type="entry name" value="Znf_UBP"/>
</dbReference>
<evidence type="ECO:0000313" key="2">
    <source>
        <dbReference type="EMBL" id="UUY05008.1"/>
    </source>
</evidence>
<protein>
    <submittedName>
        <fullName evidence="2">UBP-type zinc finger domain-containing protein</fullName>
    </submittedName>
</protein>
<dbReference type="Pfam" id="PF02148">
    <property type="entry name" value="zf-UBP"/>
    <property type="match status" value="1"/>
</dbReference>
<proteinExistence type="predicted"/>
<gene>
    <name evidence="2" type="ORF">LRS13_05615</name>
</gene>
<name>A0ABY5PK01_9ACTN</name>
<evidence type="ECO:0000259" key="1">
    <source>
        <dbReference type="PROSITE" id="PS50271"/>
    </source>
</evidence>
<evidence type="ECO:0000313" key="3">
    <source>
        <dbReference type="Proteomes" id="UP001058860"/>
    </source>
</evidence>
<dbReference type="RefSeq" id="WP_353865478.1">
    <property type="nucleotide sequence ID" value="NZ_CP088295.1"/>
</dbReference>
<sequence>MAAVCTHLEQVLVTDVPEEIEGCVDCLREGMSWVHLRMCHGCGEIRCCDNSPGRHATAHFHEAGHPIMRSVEPGEVWSWCFIDEVAFRIAVE</sequence>
<accession>A0ABY5PK01</accession>
<keyword evidence="3" id="KW-1185">Reference proteome</keyword>
<dbReference type="Proteomes" id="UP001058860">
    <property type="component" value="Chromosome"/>
</dbReference>
<dbReference type="EMBL" id="CP088295">
    <property type="protein sequence ID" value="UUY05008.1"/>
    <property type="molecule type" value="Genomic_DNA"/>
</dbReference>
<reference evidence="3" key="1">
    <citation type="submission" date="2021-11" db="EMBL/GenBank/DDBJ databases">
        <title>Cultivation dependent microbiological survey of springs from the worlds oldest radium mine currently devoted to the extraction of radon-saturated water.</title>
        <authorList>
            <person name="Kapinusova G."/>
            <person name="Smrhova T."/>
            <person name="Strejcek M."/>
            <person name="Suman J."/>
            <person name="Jani K."/>
            <person name="Pajer P."/>
            <person name="Uhlik O."/>
        </authorList>
    </citation>
    <scope>NUCLEOTIDE SEQUENCE [LARGE SCALE GENOMIC DNA]</scope>
    <source>
        <strain evidence="3">J379</strain>
    </source>
</reference>